<protein>
    <submittedName>
        <fullName evidence="3">Uncharacterized protein</fullName>
    </submittedName>
</protein>
<name>A0A6A6B807_9PEZI</name>
<dbReference type="RefSeq" id="XP_033395759.1">
    <property type="nucleotide sequence ID" value="XM_033543332.1"/>
</dbReference>
<proteinExistence type="predicted"/>
<evidence type="ECO:0000256" key="2">
    <source>
        <dbReference type="SAM" id="SignalP"/>
    </source>
</evidence>
<sequence length="107" mass="11308">MWHAWKFRLQNLAGLFRKLVTIPGASLAHTSSLALTTQHETNPQALPFAGPQISGPTSNLPTTCPNPKRGVSTVPPAQKAVGGQPTRPPSQPAQKQDEGSKPPPGQT</sequence>
<feature type="region of interest" description="Disordered" evidence="1">
    <location>
        <begin position="41"/>
        <end position="107"/>
    </location>
</feature>
<feature type="signal peptide" evidence="2">
    <location>
        <begin position="1"/>
        <end position="21"/>
    </location>
</feature>
<keyword evidence="2" id="KW-0732">Signal</keyword>
<keyword evidence="4" id="KW-1185">Reference proteome</keyword>
<evidence type="ECO:0000313" key="4">
    <source>
        <dbReference type="Proteomes" id="UP000799438"/>
    </source>
</evidence>
<dbReference type="EMBL" id="ML995491">
    <property type="protein sequence ID" value="KAF2140046.1"/>
    <property type="molecule type" value="Genomic_DNA"/>
</dbReference>
<accession>A0A6A6B807</accession>
<reference evidence="3" key="1">
    <citation type="journal article" date="2020" name="Stud. Mycol.">
        <title>101 Dothideomycetes genomes: a test case for predicting lifestyles and emergence of pathogens.</title>
        <authorList>
            <person name="Haridas S."/>
            <person name="Albert R."/>
            <person name="Binder M."/>
            <person name="Bloem J."/>
            <person name="Labutti K."/>
            <person name="Salamov A."/>
            <person name="Andreopoulos B."/>
            <person name="Baker S."/>
            <person name="Barry K."/>
            <person name="Bills G."/>
            <person name="Bluhm B."/>
            <person name="Cannon C."/>
            <person name="Castanera R."/>
            <person name="Culley D."/>
            <person name="Daum C."/>
            <person name="Ezra D."/>
            <person name="Gonzalez J."/>
            <person name="Henrissat B."/>
            <person name="Kuo A."/>
            <person name="Liang C."/>
            <person name="Lipzen A."/>
            <person name="Lutzoni F."/>
            <person name="Magnuson J."/>
            <person name="Mondo S."/>
            <person name="Nolan M."/>
            <person name="Ohm R."/>
            <person name="Pangilinan J."/>
            <person name="Park H.-J."/>
            <person name="Ramirez L."/>
            <person name="Alfaro M."/>
            <person name="Sun H."/>
            <person name="Tritt A."/>
            <person name="Yoshinaga Y."/>
            <person name="Zwiers L.-H."/>
            <person name="Turgeon B."/>
            <person name="Goodwin S."/>
            <person name="Spatafora J."/>
            <person name="Crous P."/>
            <person name="Grigoriev I."/>
        </authorList>
    </citation>
    <scope>NUCLEOTIDE SEQUENCE</scope>
    <source>
        <strain evidence="3">CBS 121167</strain>
    </source>
</reference>
<gene>
    <name evidence="3" type="ORF">K452DRAFT_310394</name>
</gene>
<dbReference type="AlphaFoldDB" id="A0A6A6B807"/>
<organism evidence="3 4">
    <name type="scientific">Aplosporella prunicola CBS 121167</name>
    <dbReference type="NCBI Taxonomy" id="1176127"/>
    <lineage>
        <taxon>Eukaryota</taxon>
        <taxon>Fungi</taxon>
        <taxon>Dikarya</taxon>
        <taxon>Ascomycota</taxon>
        <taxon>Pezizomycotina</taxon>
        <taxon>Dothideomycetes</taxon>
        <taxon>Dothideomycetes incertae sedis</taxon>
        <taxon>Botryosphaeriales</taxon>
        <taxon>Aplosporellaceae</taxon>
        <taxon>Aplosporella</taxon>
    </lineage>
</organism>
<dbReference type="GeneID" id="54300829"/>
<feature type="chain" id="PRO_5025423519" evidence="2">
    <location>
        <begin position="22"/>
        <end position="107"/>
    </location>
</feature>
<evidence type="ECO:0000256" key="1">
    <source>
        <dbReference type="SAM" id="MobiDB-lite"/>
    </source>
</evidence>
<feature type="compositionally biased region" description="Polar residues" evidence="1">
    <location>
        <begin position="54"/>
        <end position="65"/>
    </location>
</feature>
<dbReference type="Proteomes" id="UP000799438">
    <property type="component" value="Unassembled WGS sequence"/>
</dbReference>
<evidence type="ECO:0000313" key="3">
    <source>
        <dbReference type="EMBL" id="KAF2140046.1"/>
    </source>
</evidence>